<dbReference type="PANTHER" id="PTHR46082">
    <property type="entry name" value="ATP/GTP-BINDING PROTEIN-RELATED"/>
    <property type="match status" value="1"/>
</dbReference>
<dbReference type="InterPro" id="IPR053137">
    <property type="entry name" value="NLR-like"/>
</dbReference>
<keyword evidence="1" id="KW-0175">Coiled coil</keyword>
<dbReference type="PANTHER" id="PTHR46082:SF6">
    <property type="entry name" value="AAA+ ATPASE DOMAIN-CONTAINING PROTEIN-RELATED"/>
    <property type="match status" value="1"/>
</dbReference>
<organism evidence="2 3">
    <name type="scientific">Pelagomonas calceolata</name>
    <dbReference type="NCBI Taxonomy" id="35677"/>
    <lineage>
        <taxon>Eukaryota</taxon>
        <taxon>Sar</taxon>
        <taxon>Stramenopiles</taxon>
        <taxon>Ochrophyta</taxon>
        <taxon>Pelagophyceae</taxon>
        <taxon>Pelagomonadales</taxon>
        <taxon>Pelagomonadaceae</taxon>
        <taxon>Pelagomonas</taxon>
    </lineage>
</organism>
<accession>A0A8J2SS55</accession>
<dbReference type="Pfam" id="PF13374">
    <property type="entry name" value="TPR_10"/>
    <property type="match status" value="1"/>
</dbReference>
<dbReference type="Proteomes" id="UP000789595">
    <property type="component" value="Unassembled WGS sequence"/>
</dbReference>
<name>A0A8J2SS55_9STRA</name>
<sequence>MINSYKVKILTDEVEANNLGDEAFDERWKRWYSCSLCEQNYHGVVRGALGWACWKTYLGRPDSDQDRRMAMVQLGNSLSAAGHHEDALAVKQAHLSTERRLGASERNILAAQGNLANTYHMLGRHEEALRVRREVYAQRLKLSGKEHVETIREALCYALVLIASRRFNDAKTLTRKTIPVARRVLGNSHEYTLRMRSSYARALYEDDGATLEDLREAVETLEDAERIARRVLGGVHPITEAFEDNLQDARDALRDREETRDAFRTARAKLAQERAELAKTLADAIARLPK</sequence>
<evidence type="ECO:0000313" key="3">
    <source>
        <dbReference type="Proteomes" id="UP000789595"/>
    </source>
</evidence>
<dbReference type="Gene3D" id="1.25.40.10">
    <property type="entry name" value="Tetratricopeptide repeat domain"/>
    <property type="match status" value="1"/>
</dbReference>
<evidence type="ECO:0000256" key="1">
    <source>
        <dbReference type="SAM" id="Coils"/>
    </source>
</evidence>
<dbReference type="EMBL" id="CAKKNE010000005">
    <property type="protein sequence ID" value="CAH0375905.1"/>
    <property type="molecule type" value="Genomic_DNA"/>
</dbReference>
<evidence type="ECO:0008006" key="4">
    <source>
        <dbReference type="Google" id="ProtNLM"/>
    </source>
</evidence>
<gene>
    <name evidence="2" type="ORF">PECAL_5P04540</name>
</gene>
<dbReference type="OrthoDB" id="79297at2759"/>
<evidence type="ECO:0000313" key="2">
    <source>
        <dbReference type="EMBL" id="CAH0375905.1"/>
    </source>
</evidence>
<dbReference type="AlphaFoldDB" id="A0A8J2SS55"/>
<reference evidence="2" key="1">
    <citation type="submission" date="2021-11" db="EMBL/GenBank/DDBJ databases">
        <authorList>
            <consortium name="Genoscope - CEA"/>
            <person name="William W."/>
        </authorList>
    </citation>
    <scope>NUCLEOTIDE SEQUENCE</scope>
</reference>
<comment type="caution">
    <text evidence="2">The sequence shown here is derived from an EMBL/GenBank/DDBJ whole genome shotgun (WGS) entry which is preliminary data.</text>
</comment>
<dbReference type="InterPro" id="IPR011990">
    <property type="entry name" value="TPR-like_helical_dom_sf"/>
</dbReference>
<protein>
    <recommendedName>
        <fullName evidence="4">MalT-like TPR region domain-containing protein</fullName>
    </recommendedName>
</protein>
<proteinExistence type="predicted"/>
<dbReference type="SUPFAM" id="SSF48452">
    <property type="entry name" value="TPR-like"/>
    <property type="match status" value="1"/>
</dbReference>
<keyword evidence="3" id="KW-1185">Reference proteome</keyword>
<feature type="coiled-coil region" evidence="1">
    <location>
        <begin position="204"/>
        <end position="287"/>
    </location>
</feature>